<dbReference type="EMBL" id="JADDUM010000347">
    <property type="protein sequence ID" value="MBE8594823.1"/>
    <property type="molecule type" value="Genomic_DNA"/>
</dbReference>
<dbReference type="RefSeq" id="WP_193864279.1">
    <property type="nucleotide sequence ID" value="NZ_JADDUM010000347.1"/>
</dbReference>
<reference evidence="2 3" key="1">
    <citation type="submission" date="2020-10" db="EMBL/GenBank/DDBJ databases">
        <title>The draft genomes of Cyclamen pathogen Pseudomonas sp.</title>
        <authorList>
            <person name="Fujikawa T."/>
            <person name="Sawada H."/>
        </authorList>
    </citation>
    <scope>NUCLEOTIDE SEQUENCE [LARGE SCALE GENOMIC DNA]</scope>
    <source>
        <strain evidence="2 3">MAFF 301449</strain>
    </source>
</reference>
<sequence length="472" mass="52803">MRSLVSAVLLSMAVAAPVMAEPRSFSVNDPSGKYLVEVLFPEVPQDLQSLARALVTLRDAATLEILQQLQTPDAQVPMDQNGKTVDWRLMGENGVVYFADINQDGRQDLAIRNGTGADKDFQSSYDVYLQDPQKTQWVLNGPLTELANETSGGMFSVNPKDGMIHSQTDRGCCWTRASRYQMRDGELVRLSAYTQAQVPATDDDANNSMPGGYMLRTTGEWKDGQWLETPRLEGPVNEDPEFLAGTLNGKIPVQLWYQQQGAVLIGELRYTKSGSGTPIKLVGELGEYGDQSFIYLHEYADDGHQTGIWRITRETVEPYAYSGTWVSGAQGDKPELQIQLHREDREPEYKKLGDVARDQRDGHYQMRNDFLGRDGDLDLKILPDRDAQGREVAEFAVTLKDTGTDKVIVSAHHTVAMETENLIIVREPLATRRAGPYHIQLVKGFAVINHNSAPDFPDYFTGMYRKQPQENP</sequence>
<evidence type="ECO:0000256" key="1">
    <source>
        <dbReference type="SAM" id="SignalP"/>
    </source>
</evidence>
<proteinExistence type="predicted"/>
<gene>
    <name evidence="2" type="ORF">IQK56_30195</name>
</gene>
<organism evidence="2 3">
    <name type="scientific">Pseudomonas cyclaminis</name>
    <dbReference type="NCBI Taxonomy" id="2781239"/>
    <lineage>
        <taxon>Bacteria</taxon>
        <taxon>Pseudomonadati</taxon>
        <taxon>Pseudomonadota</taxon>
        <taxon>Gammaproteobacteria</taxon>
        <taxon>Pseudomonadales</taxon>
        <taxon>Pseudomonadaceae</taxon>
        <taxon>Pseudomonas</taxon>
    </lineage>
</organism>
<name>A0ABR9T0W4_9PSED</name>
<evidence type="ECO:0008006" key="4">
    <source>
        <dbReference type="Google" id="ProtNLM"/>
    </source>
</evidence>
<keyword evidence="1" id="KW-0732">Signal</keyword>
<evidence type="ECO:0000313" key="3">
    <source>
        <dbReference type="Proteomes" id="UP000613075"/>
    </source>
</evidence>
<accession>A0ABR9T0W4</accession>
<dbReference type="InterPro" id="IPR058087">
    <property type="entry name" value="XAC2610_dom"/>
</dbReference>
<evidence type="ECO:0000313" key="2">
    <source>
        <dbReference type="EMBL" id="MBE8594823.1"/>
    </source>
</evidence>
<keyword evidence="3" id="KW-1185">Reference proteome</keyword>
<protein>
    <recommendedName>
        <fullName evidence="4">FG-GAP repeat protein</fullName>
    </recommendedName>
</protein>
<feature type="signal peptide" evidence="1">
    <location>
        <begin position="1"/>
        <end position="20"/>
    </location>
</feature>
<comment type="caution">
    <text evidence="2">The sequence shown here is derived from an EMBL/GenBank/DDBJ whole genome shotgun (WGS) entry which is preliminary data.</text>
</comment>
<feature type="chain" id="PRO_5047485503" description="FG-GAP repeat protein" evidence="1">
    <location>
        <begin position="21"/>
        <end position="472"/>
    </location>
</feature>
<dbReference type="NCBIfam" id="NF047539">
    <property type="entry name" value="XAC2610_fam"/>
    <property type="match status" value="1"/>
</dbReference>
<dbReference type="Proteomes" id="UP000613075">
    <property type="component" value="Unassembled WGS sequence"/>
</dbReference>